<evidence type="ECO:0000313" key="2">
    <source>
        <dbReference type="EMBL" id="WOL07903.1"/>
    </source>
</evidence>
<organism evidence="2 3">
    <name type="scientific">Canna indica</name>
    <name type="common">Indian-shot</name>
    <dbReference type="NCBI Taxonomy" id="4628"/>
    <lineage>
        <taxon>Eukaryota</taxon>
        <taxon>Viridiplantae</taxon>
        <taxon>Streptophyta</taxon>
        <taxon>Embryophyta</taxon>
        <taxon>Tracheophyta</taxon>
        <taxon>Spermatophyta</taxon>
        <taxon>Magnoliopsida</taxon>
        <taxon>Liliopsida</taxon>
        <taxon>Zingiberales</taxon>
        <taxon>Cannaceae</taxon>
        <taxon>Canna</taxon>
    </lineage>
</organism>
<keyword evidence="3" id="KW-1185">Reference proteome</keyword>
<feature type="region of interest" description="Disordered" evidence="1">
    <location>
        <begin position="35"/>
        <end position="68"/>
    </location>
</feature>
<dbReference type="Proteomes" id="UP001327560">
    <property type="component" value="Chromosome 5"/>
</dbReference>
<reference evidence="2 3" key="1">
    <citation type="submission" date="2023-10" db="EMBL/GenBank/DDBJ databases">
        <title>Chromosome-scale genome assembly provides insights into flower coloration mechanisms of Canna indica.</title>
        <authorList>
            <person name="Li C."/>
        </authorList>
    </citation>
    <scope>NUCLEOTIDE SEQUENCE [LARGE SCALE GENOMIC DNA]</scope>
    <source>
        <tissue evidence="2">Flower</tissue>
    </source>
</reference>
<name>A0AAQ3QG24_9LILI</name>
<dbReference type="EMBL" id="CP136894">
    <property type="protein sequence ID" value="WOL07903.1"/>
    <property type="molecule type" value="Genomic_DNA"/>
</dbReference>
<proteinExistence type="predicted"/>
<protein>
    <submittedName>
        <fullName evidence="2">Uncharacterized protein</fullName>
    </submittedName>
</protein>
<accession>A0AAQ3QG24</accession>
<evidence type="ECO:0000313" key="3">
    <source>
        <dbReference type="Proteomes" id="UP001327560"/>
    </source>
</evidence>
<evidence type="ECO:0000256" key="1">
    <source>
        <dbReference type="SAM" id="MobiDB-lite"/>
    </source>
</evidence>
<dbReference type="AlphaFoldDB" id="A0AAQ3QG24"/>
<gene>
    <name evidence="2" type="ORF">Cni_G16653</name>
</gene>
<sequence>MPPSPPDLQKYIHLYGSMQDRHELDATVSEEQRGLGTVVAKRTSGAVSNEDEDDDCDVGRKKLRLSKE</sequence>
<feature type="compositionally biased region" description="Basic and acidic residues" evidence="1">
    <location>
        <begin position="57"/>
        <end position="68"/>
    </location>
</feature>